<organism evidence="1 2">
    <name type="scientific">Mesorhizobium shangrilense</name>
    <dbReference type="NCBI Taxonomy" id="460060"/>
    <lineage>
        <taxon>Bacteria</taxon>
        <taxon>Pseudomonadati</taxon>
        <taxon>Pseudomonadota</taxon>
        <taxon>Alphaproteobacteria</taxon>
        <taxon>Hyphomicrobiales</taxon>
        <taxon>Phyllobacteriaceae</taxon>
        <taxon>Mesorhizobium</taxon>
    </lineage>
</organism>
<evidence type="ECO:0000313" key="2">
    <source>
        <dbReference type="Proteomes" id="UP001548832"/>
    </source>
</evidence>
<keyword evidence="2" id="KW-1185">Reference proteome</keyword>
<dbReference type="EMBL" id="JBEWSZ010000003">
    <property type="protein sequence ID" value="MET2831325.1"/>
    <property type="molecule type" value="Genomic_DNA"/>
</dbReference>
<dbReference type="Proteomes" id="UP001548832">
    <property type="component" value="Unassembled WGS sequence"/>
</dbReference>
<reference evidence="1 2" key="1">
    <citation type="submission" date="2024-06" db="EMBL/GenBank/DDBJ databases">
        <authorList>
            <person name="Kim D.-U."/>
        </authorList>
    </citation>
    <scope>NUCLEOTIDE SEQUENCE [LARGE SCALE GENOMIC DNA]</scope>
    <source>
        <strain evidence="1 2">KACC15460</strain>
    </source>
</reference>
<accession>A0ABV2DMQ1</accession>
<evidence type="ECO:0000313" key="1">
    <source>
        <dbReference type="EMBL" id="MET2831325.1"/>
    </source>
</evidence>
<sequence length="45" mass="4907">MKETIVFSAYEAAVVGGDASLASTRRLRAQHVEDKCFAGEVIEFC</sequence>
<dbReference type="RefSeq" id="WP_354463424.1">
    <property type="nucleotide sequence ID" value="NZ_JBEWSZ010000003.1"/>
</dbReference>
<comment type="caution">
    <text evidence="1">The sequence shown here is derived from an EMBL/GenBank/DDBJ whole genome shotgun (WGS) entry which is preliminary data.</text>
</comment>
<name>A0ABV2DMQ1_9HYPH</name>
<proteinExistence type="predicted"/>
<protein>
    <submittedName>
        <fullName evidence="1">Uncharacterized protein</fullName>
    </submittedName>
</protein>
<gene>
    <name evidence="1" type="ORF">ABVQ20_30700</name>
</gene>